<reference evidence="2 3" key="1">
    <citation type="submission" date="2019-04" db="EMBL/GenBank/DDBJ databases">
        <title>Streptomyces lasaliensis sp.nov., an Actinomycete isolated from soil which produces the polyether antibiotic lasalocid.</title>
        <authorList>
            <person name="Erwin G."/>
            <person name="Haber C."/>
        </authorList>
    </citation>
    <scope>NUCLEOTIDE SEQUENCE [LARGE SCALE GENOMIC DNA]</scope>
    <source>
        <strain evidence="2 3">DSM 40089</strain>
    </source>
</reference>
<dbReference type="Proteomes" id="UP000308632">
    <property type="component" value="Unassembled WGS sequence"/>
</dbReference>
<evidence type="ECO:0000256" key="1">
    <source>
        <dbReference type="SAM" id="Phobius"/>
    </source>
</evidence>
<keyword evidence="1" id="KW-0472">Membrane</keyword>
<sequence length="189" mass="20994">MTTPGSPSGQQTNLRKVFYQCQLGKSDLDSLFATACEGIELPQIKVSTTTGETLFWKPTLEELVEAVQRDAPEIRGDWANLTLQADTPSQERGVKISIDKERTEVNFSGSDTTWAFGQIARVEKFLVSRGAVFSSPRYENTISFISLAFFMGLGAFFLIHGVDDDTVADCVKRAKNASRNDVFLIPSWR</sequence>
<dbReference type="AlphaFoldDB" id="A0A4U5X3E6"/>
<evidence type="ECO:0000313" key="2">
    <source>
        <dbReference type="EMBL" id="TKT09290.1"/>
    </source>
</evidence>
<name>A0A4U5X3E6_STRGB</name>
<dbReference type="RefSeq" id="WP_137300246.1">
    <property type="nucleotide sequence ID" value="NZ_BMVD01000002.1"/>
</dbReference>
<proteinExistence type="predicted"/>
<protein>
    <submittedName>
        <fullName evidence="2">Uncharacterized protein</fullName>
    </submittedName>
</protein>
<comment type="caution">
    <text evidence="2">The sequence shown here is derived from an EMBL/GenBank/DDBJ whole genome shotgun (WGS) entry which is preliminary data.</text>
</comment>
<feature type="transmembrane region" description="Helical" evidence="1">
    <location>
        <begin position="142"/>
        <end position="162"/>
    </location>
</feature>
<organism evidence="2 3">
    <name type="scientific">Streptomyces galbus</name>
    <dbReference type="NCBI Taxonomy" id="33898"/>
    <lineage>
        <taxon>Bacteria</taxon>
        <taxon>Bacillati</taxon>
        <taxon>Actinomycetota</taxon>
        <taxon>Actinomycetes</taxon>
        <taxon>Kitasatosporales</taxon>
        <taxon>Streptomycetaceae</taxon>
        <taxon>Streptomyces</taxon>
    </lineage>
</organism>
<keyword evidence="1" id="KW-0812">Transmembrane</keyword>
<evidence type="ECO:0000313" key="3">
    <source>
        <dbReference type="Proteomes" id="UP000308632"/>
    </source>
</evidence>
<keyword evidence="1" id="KW-1133">Transmembrane helix</keyword>
<accession>A0A4U5X3E6</accession>
<gene>
    <name evidence="2" type="ORF">E4U92_11545</name>
</gene>
<dbReference type="EMBL" id="SZPR01000011">
    <property type="protein sequence ID" value="TKT09290.1"/>
    <property type="molecule type" value="Genomic_DNA"/>
</dbReference>